<dbReference type="SUPFAM" id="SSF55874">
    <property type="entry name" value="ATPase domain of HSP90 chaperone/DNA topoisomerase II/histidine kinase"/>
    <property type="match status" value="1"/>
</dbReference>
<evidence type="ECO:0000256" key="2">
    <source>
        <dbReference type="SAM" id="MobiDB-lite"/>
    </source>
</evidence>
<protein>
    <recommendedName>
        <fullName evidence="3">Histidine kinase/HSP90-like ATPase domain-containing protein</fullName>
    </recommendedName>
</protein>
<feature type="domain" description="Histidine kinase/HSP90-like ATPase" evidence="3">
    <location>
        <begin position="22"/>
        <end position="137"/>
    </location>
</feature>
<dbReference type="Gene3D" id="3.30.565.10">
    <property type="entry name" value="Histidine kinase-like ATPase, C-terminal domain"/>
    <property type="match status" value="1"/>
</dbReference>
<dbReference type="EMBL" id="BAAATZ010000012">
    <property type="protein sequence ID" value="GAA2727042.1"/>
    <property type="molecule type" value="Genomic_DNA"/>
</dbReference>
<keyword evidence="1" id="KW-0723">Serine/threonine-protein kinase</keyword>
<feature type="region of interest" description="Disordered" evidence="2">
    <location>
        <begin position="87"/>
        <end position="108"/>
    </location>
</feature>
<keyword evidence="5" id="KW-1185">Reference proteome</keyword>
<reference evidence="5" key="1">
    <citation type="journal article" date="2019" name="Int. J. Syst. Evol. Microbiol.">
        <title>The Global Catalogue of Microorganisms (GCM) 10K type strain sequencing project: providing services to taxonomists for standard genome sequencing and annotation.</title>
        <authorList>
            <consortium name="The Broad Institute Genomics Platform"/>
            <consortium name="The Broad Institute Genome Sequencing Center for Infectious Disease"/>
            <person name="Wu L."/>
            <person name="Ma J."/>
        </authorList>
    </citation>
    <scope>NUCLEOTIDE SEQUENCE [LARGE SCALE GENOMIC DNA]</scope>
    <source>
        <strain evidence="5">JCM 8201</strain>
    </source>
</reference>
<evidence type="ECO:0000313" key="5">
    <source>
        <dbReference type="Proteomes" id="UP001501842"/>
    </source>
</evidence>
<dbReference type="PANTHER" id="PTHR35526">
    <property type="entry name" value="ANTI-SIGMA-F FACTOR RSBW-RELATED"/>
    <property type="match status" value="1"/>
</dbReference>
<comment type="caution">
    <text evidence="4">The sequence shown here is derived from an EMBL/GenBank/DDBJ whole genome shotgun (WGS) entry which is preliminary data.</text>
</comment>
<accession>A0ABP6GQP4</accession>
<dbReference type="RefSeq" id="WP_344451156.1">
    <property type="nucleotide sequence ID" value="NZ_BAAATZ010000012.1"/>
</dbReference>
<dbReference type="InterPro" id="IPR003594">
    <property type="entry name" value="HATPase_dom"/>
</dbReference>
<proteinExistence type="predicted"/>
<dbReference type="InterPro" id="IPR036890">
    <property type="entry name" value="HATPase_C_sf"/>
</dbReference>
<sequence length="140" mass="15131">MPSSPRPMKGGPTLKSDGLSMPSAPSAVSRARRLARARLPEWGLADLTDDCSLVLSEFVTNALLHAAPESGSPLRVELRLTPTHLLAEVHDPSPTPPTRRAPAPDDEGGRGLELVDQLAHDWNWYTTPTGKCVWAAWPLP</sequence>
<organism evidence="4 5">
    <name type="scientific">Actinocorallia aurantiaca</name>
    <dbReference type="NCBI Taxonomy" id="46204"/>
    <lineage>
        <taxon>Bacteria</taxon>
        <taxon>Bacillati</taxon>
        <taxon>Actinomycetota</taxon>
        <taxon>Actinomycetes</taxon>
        <taxon>Streptosporangiales</taxon>
        <taxon>Thermomonosporaceae</taxon>
        <taxon>Actinocorallia</taxon>
    </lineage>
</organism>
<feature type="region of interest" description="Disordered" evidence="2">
    <location>
        <begin position="1"/>
        <end position="28"/>
    </location>
</feature>
<gene>
    <name evidence="4" type="ORF">GCM10010439_31800</name>
</gene>
<dbReference type="InterPro" id="IPR050267">
    <property type="entry name" value="Anti-sigma-factor_SerPK"/>
</dbReference>
<evidence type="ECO:0000313" key="4">
    <source>
        <dbReference type="EMBL" id="GAA2727042.1"/>
    </source>
</evidence>
<evidence type="ECO:0000259" key="3">
    <source>
        <dbReference type="Pfam" id="PF13581"/>
    </source>
</evidence>
<dbReference type="Proteomes" id="UP001501842">
    <property type="component" value="Unassembled WGS sequence"/>
</dbReference>
<dbReference type="PANTHER" id="PTHR35526:SF3">
    <property type="entry name" value="ANTI-SIGMA-F FACTOR RSBW"/>
    <property type="match status" value="1"/>
</dbReference>
<name>A0ABP6GQP4_9ACTN</name>
<evidence type="ECO:0000256" key="1">
    <source>
        <dbReference type="ARBA" id="ARBA00022527"/>
    </source>
</evidence>
<dbReference type="Pfam" id="PF13581">
    <property type="entry name" value="HATPase_c_2"/>
    <property type="match status" value="1"/>
</dbReference>
<keyword evidence="1" id="KW-0808">Transferase</keyword>
<keyword evidence="1" id="KW-0418">Kinase</keyword>
<dbReference type="CDD" id="cd16936">
    <property type="entry name" value="HATPase_RsbW-like"/>
    <property type="match status" value="1"/>
</dbReference>